<proteinExistence type="predicted"/>
<evidence type="ECO:0000313" key="1">
    <source>
        <dbReference type="EMBL" id="KAJ9551092.1"/>
    </source>
</evidence>
<dbReference type="Proteomes" id="UP001172457">
    <property type="component" value="Chromosome 4"/>
</dbReference>
<dbReference type="EMBL" id="JARYMX010000004">
    <property type="protein sequence ID" value="KAJ9551092.1"/>
    <property type="molecule type" value="Genomic_DNA"/>
</dbReference>
<reference evidence="1" key="1">
    <citation type="submission" date="2023-03" db="EMBL/GenBank/DDBJ databases">
        <title>Chromosome-scale reference genome and RAD-based genetic map of yellow starthistle (Centaurea solstitialis) reveal putative structural variation and QTLs associated with invader traits.</title>
        <authorList>
            <person name="Reatini B."/>
            <person name="Cang F.A."/>
            <person name="Jiang Q."/>
            <person name="Mckibben M.T.W."/>
            <person name="Barker M.S."/>
            <person name="Rieseberg L.H."/>
            <person name="Dlugosch K.M."/>
        </authorList>
    </citation>
    <scope>NUCLEOTIDE SEQUENCE</scope>
    <source>
        <strain evidence="1">CAN-66</strain>
        <tissue evidence="1">Leaf</tissue>
    </source>
</reference>
<sequence length="74" mass="8535">MSACLLILLWVRFDGFWIQWIGTGYPKVFPIVWKARPRKTLNIGIAEFVVLARCQAKPLIDIIFHLPLLVEIAD</sequence>
<comment type="caution">
    <text evidence="1">The sequence shown here is derived from an EMBL/GenBank/DDBJ whole genome shotgun (WGS) entry which is preliminary data.</text>
</comment>
<name>A0AA38W755_9ASTR</name>
<protein>
    <submittedName>
        <fullName evidence="1">Uncharacterized protein</fullName>
    </submittedName>
</protein>
<keyword evidence="2" id="KW-1185">Reference proteome</keyword>
<gene>
    <name evidence="1" type="ORF">OSB04_015137</name>
</gene>
<organism evidence="1 2">
    <name type="scientific">Centaurea solstitialis</name>
    <name type="common">yellow star-thistle</name>
    <dbReference type="NCBI Taxonomy" id="347529"/>
    <lineage>
        <taxon>Eukaryota</taxon>
        <taxon>Viridiplantae</taxon>
        <taxon>Streptophyta</taxon>
        <taxon>Embryophyta</taxon>
        <taxon>Tracheophyta</taxon>
        <taxon>Spermatophyta</taxon>
        <taxon>Magnoliopsida</taxon>
        <taxon>eudicotyledons</taxon>
        <taxon>Gunneridae</taxon>
        <taxon>Pentapetalae</taxon>
        <taxon>asterids</taxon>
        <taxon>campanulids</taxon>
        <taxon>Asterales</taxon>
        <taxon>Asteraceae</taxon>
        <taxon>Carduoideae</taxon>
        <taxon>Cardueae</taxon>
        <taxon>Centaureinae</taxon>
        <taxon>Centaurea</taxon>
    </lineage>
</organism>
<dbReference type="AlphaFoldDB" id="A0AA38W755"/>
<evidence type="ECO:0000313" key="2">
    <source>
        <dbReference type="Proteomes" id="UP001172457"/>
    </source>
</evidence>
<accession>A0AA38W755</accession>